<organism evidence="1">
    <name type="scientific">Anguilla anguilla</name>
    <name type="common">European freshwater eel</name>
    <name type="synonym">Muraena anguilla</name>
    <dbReference type="NCBI Taxonomy" id="7936"/>
    <lineage>
        <taxon>Eukaryota</taxon>
        <taxon>Metazoa</taxon>
        <taxon>Chordata</taxon>
        <taxon>Craniata</taxon>
        <taxon>Vertebrata</taxon>
        <taxon>Euteleostomi</taxon>
        <taxon>Actinopterygii</taxon>
        <taxon>Neopterygii</taxon>
        <taxon>Teleostei</taxon>
        <taxon>Anguilliformes</taxon>
        <taxon>Anguillidae</taxon>
        <taxon>Anguilla</taxon>
    </lineage>
</organism>
<protein>
    <submittedName>
        <fullName evidence="1">Uncharacterized protein</fullName>
    </submittedName>
</protein>
<accession>A0A0E9WJN4</accession>
<evidence type="ECO:0000313" key="1">
    <source>
        <dbReference type="EMBL" id="JAH90562.1"/>
    </source>
</evidence>
<dbReference type="EMBL" id="GBXM01018015">
    <property type="protein sequence ID" value="JAH90562.1"/>
    <property type="molecule type" value="Transcribed_RNA"/>
</dbReference>
<reference evidence="1" key="2">
    <citation type="journal article" date="2015" name="Fish Shellfish Immunol.">
        <title>Early steps in the European eel (Anguilla anguilla)-Vibrio vulnificus interaction in the gills: Role of the RtxA13 toxin.</title>
        <authorList>
            <person name="Callol A."/>
            <person name="Pajuelo D."/>
            <person name="Ebbesson L."/>
            <person name="Teles M."/>
            <person name="MacKenzie S."/>
            <person name="Amaro C."/>
        </authorList>
    </citation>
    <scope>NUCLEOTIDE SEQUENCE</scope>
</reference>
<name>A0A0E9WJN4_ANGAN</name>
<sequence>MKTVDAALRFTRRKLGYTQRGCTITPFMCTPARSSKKC</sequence>
<reference evidence="1" key="1">
    <citation type="submission" date="2014-11" db="EMBL/GenBank/DDBJ databases">
        <authorList>
            <person name="Amaro Gonzalez C."/>
        </authorList>
    </citation>
    <scope>NUCLEOTIDE SEQUENCE</scope>
</reference>
<proteinExistence type="predicted"/>
<dbReference type="AlphaFoldDB" id="A0A0E9WJN4"/>